<dbReference type="Proteomes" id="UP001165405">
    <property type="component" value="Unassembled WGS sequence"/>
</dbReference>
<sequence>MSGLILVTGGTGTLGRHVVELLRAGGHPVRVLSRHGATAGSTADGTADPGVRYVAADLATGDGVAAAVAGASTVLHLAGSTTGDDVKTAHLIEAARDTVDHLVYISVVGADLVPVTSAVDRAMFGYYAAKRASELLVERSGLPWTTLRATQFHELVHTTVAALARMPVVPYFRGAQFQPVAARDVAKRLVELALAAPAGLVPDVGGPRAYPMEHLVRDYLRAVGLRRPLLPMAPPGGAFRAIRDGANLAPEHAVGRITWEEFLAERYPATVGA</sequence>
<dbReference type="AlphaFoldDB" id="A0AA41QEX2"/>
<dbReference type="EMBL" id="JAKGSG010000035">
    <property type="protein sequence ID" value="MCF4121882.1"/>
    <property type="molecule type" value="Genomic_DNA"/>
</dbReference>
<name>A0AA41QEX2_9MICO</name>
<feature type="domain" description="NAD(P)-binding" evidence="1">
    <location>
        <begin position="9"/>
        <end position="191"/>
    </location>
</feature>
<comment type="caution">
    <text evidence="2">The sequence shown here is derived from an EMBL/GenBank/DDBJ whole genome shotgun (WGS) entry which is preliminary data.</text>
</comment>
<proteinExistence type="predicted"/>
<dbReference type="SUPFAM" id="SSF51735">
    <property type="entry name" value="NAD(P)-binding Rossmann-fold domains"/>
    <property type="match status" value="1"/>
</dbReference>
<dbReference type="Gene3D" id="3.40.50.720">
    <property type="entry name" value="NAD(P)-binding Rossmann-like Domain"/>
    <property type="match status" value="1"/>
</dbReference>
<evidence type="ECO:0000313" key="2">
    <source>
        <dbReference type="EMBL" id="MCF4121882.1"/>
    </source>
</evidence>
<protein>
    <submittedName>
        <fullName evidence="2">NAD(P)H-binding protein</fullName>
    </submittedName>
</protein>
<dbReference type="RefSeq" id="WP_236089679.1">
    <property type="nucleotide sequence ID" value="NZ_JAKGSG010000035.1"/>
</dbReference>
<dbReference type="GO" id="GO:0044877">
    <property type="term" value="F:protein-containing complex binding"/>
    <property type="evidence" value="ECO:0007669"/>
    <property type="project" value="TreeGrafter"/>
</dbReference>
<evidence type="ECO:0000259" key="1">
    <source>
        <dbReference type="Pfam" id="PF13460"/>
    </source>
</evidence>
<dbReference type="InterPro" id="IPR016040">
    <property type="entry name" value="NAD(P)-bd_dom"/>
</dbReference>
<organism evidence="2 3">
    <name type="scientific">Antribacter soli</name>
    <dbReference type="NCBI Taxonomy" id="2910976"/>
    <lineage>
        <taxon>Bacteria</taxon>
        <taxon>Bacillati</taxon>
        <taxon>Actinomycetota</taxon>
        <taxon>Actinomycetes</taxon>
        <taxon>Micrococcales</taxon>
        <taxon>Promicromonosporaceae</taxon>
        <taxon>Antribacter</taxon>
    </lineage>
</organism>
<dbReference type="InterPro" id="IPR051207">
    <property type="entry name" value="ComplexI_NDUFA9_subunit"/>
</dbReference>
<reference evidence="2" key="1">
    <citation type="submission" date="2022-01" db="EMBL/GenBank/DDBJ databases">
        <title>Antribacter sp. nov., isolated from Guizhou of China.</title>
        <authorList>
            <person name="Chengliang C."/>
            <person name="Ya Z."/>
        </authorList>
    </citation>
    <scope>NUCLEOTIDE SEQUENCE</scope>
    <source>
        <strain evidence="2">KLBMP 9083</strain>
    </source>
</reference>
<accession>A0AA41QEX2</accession>
<keyword evidence="3" id="KW-1185">Reference proteome</keyword>
<dbReference type="PANTHER" id="PTHR12126">
    <property type="entry name" value="NADH-UBIQUINONE OXIDOREDUCTASE 39 KDA SUBUNIT-RELATED"/>
    <property type="match status" value="1"/>
</dbReference>
<dbReference type="Pfam" id="PF13460">
    <property type="entry name" value="NAD_binding_10"/>
    <property type="match status" value="1"/>
</dbReference>
<evidence type="ECO:0000313" key="3">
    <source>
        <dbReference type="Proteomes" id="UP001165405"/>
    </source>
</evidence>
<gene>
    <name evidence="2" type="ORF">L1785_12900</name>
</gene>
<dbReference type="PANTHER" id="PTHR12126:SF11">
    <property type="entry name" value="NADH DEHYDROGENASE [UBIQUINONE] 1 ALPHA SUBCOMPLEX SUBUNIT 9, MITOCHONDRIAL"/>
    <property type="match status" value="1"/>
</dbReference>
<dbReference type="InterPro" id="IPR036291">
    <property type="entry name" value="NAD(P)-bd_dom_sf"/>
</dbReference>